<dbReference type="HAMAP" id="MF_01201">
    <property type="entry name" value="Ala_racemase"/>
    <property type="match status" value="1"/>
</dbReference>
<evidence type="ECO:0000256" key="3">
    <source>
        <dbReference type="ARBA" id="ARBA00022898"/>
    </source>
</evidence>
<name>A0A024QED8_9BACI</name>
<dbReference type="FunFam" id="2.40.37.10:FF:000006">
    <property type="entry name" value="Alanine racemase"/>
    <property type="match status" value="1"/>
</dbReference>
<dbReference type="GO" id="GO:0005829">
    <property type="term" value="C:cytosol"/>
    <property type="evidence" value="ECO:0007669"/>
    <property type="project" value="TreeGrafter"/>
</dbReference>
<dbReference type="GO" id="GO:0030170">
    <property type="term" value="F:pyridoxal phosphate binding"/>
    <property type="evidence" value="ECO:0007669"/>
    <property type="project" value="UniProtKB-UniRule"/>
</dbReference>
<evidence type="ECO:0000256" key="6">
    <source>
        <dbReference type="PIRSR" id="PIRSR600821-50"/>
    </source>
</evidence>
<dbReference type="InterPro" id="IPR001608">
    <property type="entry name" value="Ala_racemase_N"/>
</dbReference>
<dbReference type="SUPFAM" id="SSF50621">
    <property type="entry name" value="Alanine racemase C-terminal domain-like"/>
    <property type="match status" value="1"/>
</dbReference>
<dbReference type="PROSITE" id="PS00395">
    <property type="entry name" value="ALANINE_RACEMASE"/>
    <property type="match status" value="1"/>
</dbReference>
<dbReference type="GO" id="GO:0030632">
    <property type="term" value="P:D-alanine biosynthetic process"/>
    <property type="evidence" value="ECO:0007669"/>
    <property type="project" value="UniProtKB-UniRule"/>
</dbReference>
<dbReference type="AlphaFoldDB" id="A0A024QED8"/>
<sequence length="381" mass="42793">MVFGRESRFVDLHRSTWVEIDLNAIAYNINTIKNKMPNHTKVIAVVKADGYGHGSIPVAKKALDSGAEALAVALLEEALELRDAGITAPILVLGWVPPASAIIAAEQNITLTFFQQEWIQQVNTYSFTKPLKLHLKLDSGMGRIGIRTEEELHAILYALNKNSSIYLTGVYTHFATADEPESTYFDVQKKRFERGLSLLQDNWNGNLDIHIGNSASAIRLPEGMYNYIRFGIAMYGLYPSKAVKEQGDIELKQAFSLHSQLVHVKQIQAGDSISYGCTYTAKKEEWIGTIPIGYGDGWLRKMQGFSILINGKRMPIVGRICMDQTMVRLDRAYPVETKVTFIGHQNDAFIPMDEVSEYAETINYEIPCVINKRIPRIYKGL</sequence>
<dbReference type="CDD" id="cd00430">
    <property type="entry name" value="PLPDE_III_AR"/>
    <property type="match status" value="1"/>
</dbReference>
<dbReference type="eggNOG" id="COG0787">
    <property type="taxonomic scope" value="Bacteria"/>
</dbReference>
<dbReference type="GO" id="GO:0009252">
    <property type="term" value="P:peptidoglycan biosynthetic process"/>
    <property type="evidence" value="ECO:0007669"/>
    <property type="project" value="TreeGrafter"/>
</dbReference>
<comment type="pathway">
    <text evidence="5">Amino-acid biosynthesis; D-alanine biosynthesis; D-alanine from L-alanine: step 1/1.</text>
</comment>
<evidence type="ECO:0000256" key="4">
    <source>
        <dbReference type="ARBA" id="ARBA00023235"/>
    </source>
</evidence>
<dbReference type="STRING" id="1462526.BN990_03256"/>
<evidence type="ECO:0000256" key="1">
    <source>
        <dbReference type="ARBA" id="ARBA00000316"/>
    </source>
</evidence>
<dbReference type="InterPro" id="IPR029066">
    <property type="entry name" value="PLP-binding_barrel"/>
</dbReference>
<dbReference type="Pfam" id="PF00842">
    <property type="entry name" value="Ala_racemase_C"/>
    <property type="match status" value="1"/>
</dbReference>
<dbReference type="Gene3D" id="2.40.37.10">
    <property type="entry name" value="Lyase, Ornithine Decarboxylase, Chain A, domain 1"/>
    <property type="match status" value="1"/>
</dbReference>
<organism evidence="9 10">
    <name type="scientific">Virgibacillus massiliensis</name>
    <dbReference type="NCBI Taxonomy" id="1462526"/>
    <lineage>
        <taxon>Bacteria</taxon>
        <taxon>Bacillati</taxon>
        <taxon>Bacillota</taxon>
        <taxon>Bacilli</taxon>
        <taxon>Bacillales</taxon>
        <taxon>Bacillaceae</taxon>
        <taxon>Virgibacillus</taxon>
    </lineage>
</organism>
<dbReference type="InterPro" id="IPR009006">
    <property type="entry name" value="Ala_racemase/Decarboxylase_C"/>
</dbReference>
<comment type="caution">
    <text evidence="9">The sequence shown here is derived from an EMBL/GenBank/DDBJ whole genome shotgun (WGS) entry which is preliminary data.</text>
</comment>
<dbReference type="PANTHER" id="PTHR30511:SF0">
    <property type="entry name" value="ALANINE RACEMASE, CATABOLIC-RELATED"/>
    <property type="match status" value="1"/>
</dbReference>
<evidence type="ECO:0000313" key="10">
    <source>
        <dbReference type="Proteomes" id="UP000028875"/>
    </source>
</evidence>
<protein>
    <recommendedName>
        <fullName evidence="5">Alanine racemase</fullName>
        <ecNumber evidence="5">5.1.1.1</ecNumber>
    </recommendedName>
</protein>
<evidence type="ECO:0000256" key="2">
    <source>
        <dbReference type="ARBA" id="ARBA00001933"/>
    </source>
</evidence>
<dbReference type="PANTHER" id="PTHR30511">
    <property type="entry name" value="ALANINE RACEMASE"/>
    <property type="match status" value="1"/>
</dbReference>
<keyword evidence="3 5" id="KW-0663">Pyridoxal phosphate</keyword>
<feature type="binding site" evidence="5 7">
    <location>
        <position position="322"/>
    </location>
    <ligand>
        <name>substrate</name>
    </ligand>
</feature>
<feature type="active site" description="Proton acceptor; specific for D-alanine" evidence="5">
    <location>
        <position position="47"/>
    </location>
</feature>
<evidence type="ECO:0000259" key="8">
    <source>
        <dbReference type="SMART" id="SM01005"/>
    </source>
</evidence>
<accession>A0A024QED8</accession>
<dbReference type="SUPFAM" id="SSF51419">
    <property type="entry name" value="PLP-binding barrel"/>
    <property type="match status" value="1"/>
</dbReference>
<comment type="function">
    <text evidence="5">Catalyzes the interconversion of L-alanine and D-alanine. May also act on other amino acids.</text>
</comment>
<dbReference type="FunFam" id="3.20.20.10:FF:000002">
    <property type="entry name" value="Alanine racemase"/>
    <property type="match status" value="1"/>
</dbReference>
<keyword evidence="4 5" id="KW-0413">Isomerase</keyword>
<evidence type="ECO:0000256" key="7">
    <source>
        <dbReference type="PIRSR" id="PIRSR600821-52"/>
    </source>
</evidence>
<dbReference type="GO" id="GO:0008784">
    <property type="term" value="F:alanine racemase activity"/>
    <property type="evidence" value="ECO:0007669"/>
    <property type="project" value="UniProtKB-UniRule"/>
</dbReference>
<comment type="similarity">
    <text evidence="5">Belongs to the alanine racemase family.</text>
</comment>
<reference evidence="10" key="2">
    <citation type="submission" date="2014-05" db="EMBL/GenBank/DDBJ databases">
        <title>Draft genome sequence of Virgibacillus massiliensis Vm-5.</title>
        <authorList>
            <person name="Khelaifia S."/>
            <person name="Croce O."/>
            <person name="Lagier J.C."/>
            <person name="Raoult D."/>
        </authorList>
    </citation>
    <scope>NUCLEOTIDE SEQUENCE [LARGE SCALE GENOMIC DNA]</scope>
    <source>
        <strain evidence="10">Vm-5</strain>
    </source>
</reference>
<evidence type="ECO:0000313" key="9">
    <source>
        <dbReference type="EMBL" id="CDQ40908.1"/>
    </source>
</evidence>
<comment type="catalytic activity">
    <reaction evidence="1 5">
        <text>L-alanine = D-alanine</text>
        <dbReference type="Rhea" id="RHEA:20249"/>
        <dbReference type="ChEBI" id="CHEBI:57416"/>
        <dbReference type="ChEBI" id="CHEBI:57972"/>
        <dbReference type="EC" id="5.1.1.1"/>
    </reaction>
</comment>
<dbReference type="InterPro" id="IPR011079">
    <property type="entry name" value="Ala_racemase_C"/>
</dbReference>
<dbReference type="EMBL" id="CCDP010000002">
    <property type="protein sequence ID" value="CDQ40908.1"/>
    <property type="molecule type" value="Genomic_DNA"/>
</dbReference>
<dbReference type="InterPro" id="IPR000821">
    <property type="entry name" value="Ala_racemase"/>
</dbReference>
<dbReference type="SMART" id="SM01005">
    <property type="entry name" value="Ala_racemase_C"/>
    <property type="match status" value="1"/>
</dbReference>
<feature type="active site" description="Proton acceptor; specific for L-alanine" evidence="5">
    <location>
        <position position="275"/>
    </location>
</feature>
<proteinExistence type="inferred from homology"/>
<evidence type="ECO:0000256" key="5">
    <source>
        <dbReference type="HAMAP-Rule" id="MF_01201"/>
    </source>
</evidence>
<dbReference type="Pfam" id="PF01168">
    <property type="entry name" value="Ala_racemase_N"/>
    <property type="match status" value="1"/>
</dbReference>
<dbReference type="Proteomes" id="UP000028875">
    <property type="component" value="Unassembled WGS sequence"/>
</dbReference>
<reference evidence="9 10" key="1">
    <citation type="submission" date="2014-03" db="EMBL/GenBank/DDBJ databases">
        <authorList>
            <person name="Urmite Genomes U."/>
        </authorList>
    </citation>
    <scope>NUCLEOTIDE SEQUENCE [LARGE SCALE GENOMIC DNA]</scope>
    <source>
        <strain evidence="9 10">Vm-5</strain>
    </source>
</reference>
<dbReference type="InterPro" id="IPR020622">
    <property type="entry name" value="Ala_racemase_pyridoxalP-BS"/>
</dbReference>
<dbReference type="Gene3D" id="3.20.20.10">
    <property type="entry name" value="Alanine racemase"/>
    <property type="match status" value="1"/>
</dbReference>
<comment type="cofactor">
    <cofactor evidence="2 5 6">
        <name>pyridoxal 5'-phosphate</name>
        <dbReference type="ChEBI" id="CHEBI:597326"/>
    </cofactor>
</comment>
<keyword evidence="10" id="KW-1185">Reference proteome</keyword>
<gene>
    <name evidence="9" type="primary">alr_3</name>
    <name evidence="9" type="ORF">BN990_03256</name>
</gene>
<dbReference type="NCBIfam" id="TIGR00492">
    <property type="entry name" value="alr"/>
    <property type="match status" value="1"/>
</dbReference>
<feature type="domain" description="Alanine racemase C-terminal" evidence="8">
    <location>
        <begin position="254"/>
        <end position="379"/>
    </location>
</feature>
<dbReference type="PRINTS" id="PR00992">
    <property type="entry name" value="ALARACEMASE"/>
</dbReference>
<dbReference type="UniPathway" id="UPA00042">
    <property type="reaction ID" value="UER00497"/>
</dbReference>
<feature type="binding site" evidence="5 7">
    <location>
        <position position="143"/>
    </location>
    <ligand>
        <name>substrate</name>
    </ligand>
</feature>
<feature type="modified residue" description="N6-(pyridoxal phosphate)lysine" evidence="5 6">
    <location>
        <position position="47"/>
    </location>
</feature>
<dbReference type="EC" id="5.1.1.1" evidence="5"/>